<sequence length="41" mass="4419">VVIVTDIGCVGLSDKYFVTHAFHGLHGRSITYGSGIKMQNP</sequence>
<dbReference type="AlphaFoldDB" id="A0A382I987"/>
<evidence type="ECO:0000313" key="1">
    <source>
        <dbReference type="EMBL" id="SVB96078.1"/>
    </source>
</evidence>
<protein>
    <submittedName>
        <fullName evidence="1">Uncharacterized protein</fullName>
    </submittedName>
</protein>
<name>A0A382I987_9ZZZZ</name>
<gene>
    <name evidence="1" type="ORF">METZ01_LOCUS248932</name>
</gene>
<feature type="non-terminal residue" evidence="1">
    <location>
        <position position="41"/>
    </location>
</feature>
<proteinExistence type="predicted"/>
<reference evidence="1" key="1">
    <citation type="submission" date="2018-05" db="EMBL/GenBank/DDBJ databases">
        <authorList>
            <person name="Lanie J.A."/>
            <person name="Ng W.-L."/>
            <person name="Kazmierczak K.M."/>
            <person name="Andrzejewski T.M."/>
            <person name="Davidsen T.M."/>
            <person name="Wayne K.J."/>
            <person name="Tettelin H."/>
            <person name="Glass J.I."/>
            <person name="Rusch D."/>
            <person name="Podicherti R."/>
            <person name="Tsui H.-C.T."/>
            <person name="Winkler M.E."/>
        </authorList>
    </citation>
    <scope>NUCLEOTIDE SEQUENCE</scope>
</reference>
<feature type="non-terminal residue" evidence="1">
    <location>
        <position position="1"/>
    </location>
</feature>
<dbReference type="EMBL" id="UINC01065923">
    <property type="protein sequence ID" value="SVB96078.1"/>
    <property type="molecule type" value="Genomic_DNA"/>
</dbReference>
<dbReference type="SUPFAM" id="SSF52518">
    <property type="entry name" value="Thiamin diphosphate-binding fold (THDP-binding)"/>
    <property type="match status" value="1"/>
</dbReference>
<organism evidence="1">
    <name type="scientific">marine metagenome</name>
    <dbReference type="NCBI Taxonomy" id="408172"/>
    <lineage>
        <taxon>unclassified sequences</taxon>
        <taxon>metagenomes</taxon>
        <taxon>ecological metagenomes</taxon>
    </lineage>
</organism>
<accession>A0A382I987</accession>
<dbReference type="InterPro" id="IPR029061">
    <property type="entry name" value="THDP-binding"/>
</dbReference>